<evidence type="ECO:0000256" key="13">
    <source>
        <dbReference type="ARBA" id="ARBA00035852"/>
    </source>
</evidence>
<proteinExistence type="inferred from homology"/>
<dbReference type="Proteomes" id="UP001331936">
    <property type="component" value="Unassembled WGS sequence"/>
</dbReference>
<evidence type="ECO:0000256" key="23">
    <source>
        <dbReference type="ARBA" id="ARBA00048180"/>
    </source>
</evidence>
<evidence type="ECO:0000313" key="26">
    <source>
        <dbReference type="Proteomes" id="UP001331936"/>
    </source>
</evidence>
<dbReference type="CDD" id="cd03443">
    <property type="entry name" value="PaaI_thioesterase"/>
    <property type="match status" value="1"/>
</dbReference>
<accession>A0ABU7JMM1</accession>
<evidence type="ECO:0000256" key="12">
    <source>
        <dbReference type="ARBA" id="ARBA00023273"/>
    </source>
</evidence>
<dbReference type="GO" id="GO:0016787">
    <property type="term" value="F:hydrolase activity"/>
    <property type="evidence" value="ECO:0007669"/>
    <property type="project" value="UniProtKB-KW"/>
</dbReference>
<evidence type="ECO:0000256" key="5">
    <source>
        <dbReference type="ARBA" id="ARBA00022490"/>
    </source>
</evidence>
<dbReference type="PANTHER" id="PTHR12418">
    <property type="entry name" value="ACYL-COENZYME A THIOESTERASE THEM4"/>
    <property type="match status" value="1"/>
</dbReference>
<dbReference type="Pfam" id="PF03061">
    <property type="entry name" value="4HBT"/>
    <property type="match status" value="1"/>
</dbReference>
<evidence type="ECO:0000256" key="22">
    <source>
        <dbReference type="ARBA" id="ARBA00048074"/>
    </source>
</evidence>
<evidence type="ECO:0000313" key="25">
    <source>
        <dbReference type="EMBL" id="MEE2031292.1"/>
    </source>
</evidence>
<evidence type="ECO:0000256" key="1">
    <source>
        <dbReference type="ARBA" id="ARBA00004170"/>
    </source>
</evidence>
<keyword evidence="12" id="KW-0966">Cell projection</keyword>
<evidence type="ECO:0000256" key="16">
    <source>
        <dbReference type="ARBA" id="ARBA00038848"/>
    </source>
</evidence>
<keyword evidence="5" id="KW-0963">Cytoplasm</keyword>
<evidence type="ECO:0000256" key="9">
    <source>
        <dbReference type="ARBA" id="ARBA00022946"/>
    </source>
</evidence>
<comment type="catalytic activity">
    <reaction evidence="14">
        <text>(9Z)-octadecenoyl-CoA + H2O = (9Z)-octadecenoate + CoA + H(+)</text>
        <dbReference type="Rhea" id="RHEA:40139"/>
        <dbReference type="ChEBI" id="CHEBI:15377"/>
        <dbReference type="ChEBI" id="CHEBI:15378"/>
        <dbReference type="ChEBI" id="CHEBI:30823"/>
        <dbReference type="ChEBI" id="CHEBI:57287"/>
        <dbReference type="ChEBI" id="CHEBI:57387"/>
    </reaction>
    <physiologicalReaction direction="left-to-right" evidence="14">
        <dbReference type="Rhea" id="RHEA:40140"/>
    </physiologicalReaction>
</comment>
<evidence type="ECO:0000256" key="14">
    <source>
        <dbReference type="ARBA" id="ARBA00037002"/>
    </source>
</evidence>
<dbReference type="RefSeq" id="WP_330150731.1">
    <property type="nucleotide sequence ID" value="NZ_JAUZMZ010000013.1"/>
</dbReference>
<evidence type="ECO:0000256" key="15">
    <source>
        <dbReference type="ARBA" id="ARBA00038456"/>
    </source>
</evidence>
<dbReference type="EC" id="3.1.2.2" evidence="16"/>
<organism evidence="25 26">
    <name type="scientific">Rhodococcus chondri</name>
    <dbReference type="NCBI Taxonomy" id="3065941"/>
    <lineage>
        <taxon>Bacteria</taxon>
        <taxon>Bacillati</taxon>
        <taxon>Actinomycetota</taxon>
        <taxon>Actinomycetes</taxon>
        <taxon>Mycobacteriales</taxon>
        <taxon>Nocardiaceae</taxon>
        <taxon>Rhodococcus</taxon>
    </lineage>
</organism>
<evidence type="ECO:0000256" key="10">
    <source>
        <dbReference type="ARBA" id="ARBA00023098"/>
    </source>
</evidence>
<dbReference type="InterPro" id="IPR029069">
    <property type="entry name" value="HotDog_dom_sf"/>
</dbReference>
<keyword evidence="4" id="KW-1003">Cell membrane</keyword>
<comment type="similarity">
    <text evidence="15">Belongs to the THEM4/THEM5 thioesterase family.</text>
</comment>
<keyword evidence="11" id="KW-0472">Membrane</keyword>
<keyword evidence="10" id="KW-0443">Lipid metabolism</keyword>
<dbReference type="PANTHER" id="PTHR12418:SF19">
    <property type="entry name" value="ACYL-COENZYME A THIOESTERASE THEM4"/>
    <property type="match status" value="1"/>
</dbReference>
<evidence type="ECO:0000256" key="20">
    <source>
        <dbReference type="ARBA" id="ARBA00047734"/>
    </source>
</evidence>
<evidence type="ECO:0000259" key="24">
    <source>
        <dbReference type="Pfam" id="PF03061"/>
    </source>
</evidence>
<dbReference type="SUPFAM" id="SSF54637">
    <property type="entry name" value="Thioesterase/thiol ester dehydrase-isomerase"/>
    <property type="match status" value="1"/>
</dbReference>
<evidence type="ECO:0000256" key="2">
    <source>
        <dbReference type="ARBA" id="ARBA00004496"/>
    </source>
</evidence>
<evidence type="ECO:0000256" key="8">
    <source>
        <dbReference type="ARBA" id="ARBA00022832"/>
    </source>
</evidence>
<evidence type="ECO:0000256" key="4">
    <source>
        <dbReference type="ARBA" id="ARBA00022475"/>
    </source>
</evidence>
<evidence type="ECO:0000256" key="17">
    <source>
        <dbReference type="ARBA" id="ARBA00040123"/>
    </source>
</evidence>
<name>A0ABU7JMM1_9NOCA</name>
<gene>
    <name evidence="25" type="ORF">Q8814_04070</name>
</gene>
<reference evidence="25 26" key="1">
    <citation type="submission" date="2023-08" db="EMBL/GenBank/DDBJ databases">
        <authorList>
            <person name="Girao M."/>
            <person name="Carvalho M.F."/>
        </authorList>
    </citation>
    <scope>NUCLEOTIDE SEQUENCE [LARGE SCALE GENOMIC DNA]</scope>
    <source>
        <strain evidence="25 26">CC-R104</strain>
    </source>
</reference>
<evidence type="ECO:0000256" key="18">
    <source>
        <dbReference type="ARBA" id="ARBA00043210"/>
    </source>
</evidence>
<evidence type="ECO:0000256" key="21">
    <source>
        <dbReference type="ARBA" id="ARBA00047969"/>
    </source>
</evidence>
<comment type="catalytic activity">
    <reaction evidence="21">
        <text>decanoyl-CoA + H2O = decanoate + CoA + H(+)</text>
        <dbReference type="Rhea" id="RHEA:40059"/>
        <dbReference type="ChEBI" id="CHEBI:15377"/>
        <dbReference type="ChEBI" id="CHEBI:15378"/>
        <dbReference type="ChEBI" id="CHEBI:27689"/>
        <dbReference type="ChEBI" id="CHEBI:57287"/>
        <dbReference type="ChEBI" id="CHEBI:61430"/>
    </reaction>
    <physiologicalReaction direction="left-to-right" evidence="21">
        <dbReference type="Rhea" id="RHEA:40060"/>
    </physiologicalReaction>
</comment>
<comment type="catalytic activity">
    <reaction evidence="20">
        <text>hexadecanoyl-CoA + H2O = hexadecanoate + CoA + H(+)</text>
        <dbReference type="Rhea" id="RHEA:16645"/>
        <dbReference type="ChEBI" id="CHEBI:7896"/>
        <dbReference type="ChEBI" id="CHEBI:15377"/>
        <dbReference type="ChEBI" id="CHEBI:15378"/>
        <dbReference type="ChEBI" id="CHEBI:57287"/>
        <dbReference type="ChEBI" id="CHEBI:57379"/>
        <dbReference type="EC" id="3.1.2.2"/>
    </reaction>
    <physiologicalReaction direction="left-to-right" evidence="20">
        <dbReference type="Rhea" id="RHEA:16646"/>
    </physiologicalReaction>
</comment>
<evidence type="ECO:0000256" key="3">
    <source>
        <dbReference type="ARBA" id="ARBA00004632"/>
    </source>
</evidence>
<evidence type="ECO:0000256" key="11">
    <source>
        <dbReference type="ARBA" id="ARBA00023136"/>
    </source>
</evidence>
<keyword evidence="8" id="KW-0276">Fatty acid metabolism</keyword>
<comment type="catalytic activity">
    <reaction evidence="23">
        <text>tetradecanoyl-CoA + H2O = tetradecanoate + CoA + H(+)</text>
        <dbReference type="Rhea" id="RHEA:40119"/>
        <dbReference type="ChEBI" id="CHEBI:15377"/>
        <dbReference type="ChEBI" id="CHEBI:15378"/>
        <dbReference type="ChEBI" id="CHEBI:30807"/>
        <dbReference type="ChEBI" id="CHEBI:57287"/>
        <dbReference type="ChEBI" id="CHEBI:57385"/>
    </reaction>
    <physiologicalReaction direction="left-to-right" evidence="23">
        <dbReference type="Rhea" id="RHEA:40120"/>
    </physiologicalReaction>
</comment>
<keyword evidence="7 25" id="KW-0378">Hydrolase</keyword>
<evidence type="ECO:0000256" key="19">
    <source>
        <dbReference type="ARBA" id="ARBA00047588"/>
    </source>
</evidence>
<comment type="caution">
    <text evidence="25">The sequence shown here is derived from an EMBL/GenBank/DDBJ whole genome shotgun (WGS) entry which is preliminary data.</text>
</comment>
<evidence type="ECO:0000256" key="6">
    <source>
        <dbReference type="ARBA" id="ARBA00022703"/>
    </source>
</evidence>
<comment type="catalytic activity">
    <reaction evidence="22">
        <text>dodecanoyl-CoA + H2O = dodecanoate + CoA + H(+)</text>
        <dbReference type="Rhea" id="RHEA:30135"/>
        <dbReference type="ChEBI" id="CHEBI:15377"/>
        <dbReference type="ChEBI" id="CHEBI:15378"/>
        <dbReference type="ChEBI" id="CHEBI:18262"/>
        <dbReference type="ChEBI" id="CHEBI:57287"/>
        <dbReference type="ChEBI" id="CHEBI:57375"/>
    </reaction>
    <physiologicalReaction direction="left-to-right" evidence="22">
        <dbReference type="Rhea" id="RHEA:30136"/>
    </physiologicalReaction>
</comment>
<keyword evidence="9" id="KW-0809">Transit peptide</keyword>
<comment type="catalytic activity">
    <reaction evidence="13">
        <text>(5Z,8Z,11Z,14Z)-eicosatetraenoyl-CoA + H2O = (5Z,8Z,11Z,14Z)-eicosatetraenoate + CoA + H(+)</text>
        <dbReference type="Rhea" id="RHEA:40151"/>
        <dbReference type="ChEBI" id="CHEBI:15377"/>
        <dbReference type="ChEBI" id="CHEBI:15378"/>
        <dbReference type="ChEBI" id="CHEBI:32395"/>
        <dbReference type="ChEBI" id="CHEBI:57287"/>
        <dbReference type="ChEBI" id="CHEBI:57368"/>
    </reaction>
    <physiologicalReaction direction="left-to-right" evidence="13">
        <dbReference type="Rhea" id="RHEA:40152"/>
    </physiologicalReaction>
</comment>
<sequence>MTDEKPADVAARAVRRLTSAILSARAHGAVDPDLAAEISELADLLDAEAVDAVDCISGKVGTHDGALERSPVSGPKNPVAIPLRFELDDDGNASAPAEFPAQYQGPAGFVHGGVSGLILDVAMAVANSGSNRPGMTAEMTLRYLRPVPLHREVTVRGRHLRADGRKMWARGTIEVDGEEAVVCDGLFISKELSL</sequence>
<comment type="subcellular location">
    <subcellularLocation>
        <location evidence="3">Cell projection</location>
        <location evidence="3">Ruffle membrane</location>
    </subcellularLocation>
    <subcellularLocation>
        <location evidence="2">Cytoplasm</location>
    </subcellularLocation>
    <subcellularLocation>
        <location evidence="1">Membrane</location>
        <topology evidence="1">Peripheral membrane protein</topology>
    </subcellularLocation>
</comment>
<dbReference type="InterPro" id="IPR052365">
    <property type="entry name" value="THEM4/THEM5_acyl-CoA_thioest"/>
</dbReference>
<dbReference type="EMBL" id="JAUZMZ010000013">
    <property type="protein sequence ID" value="MEE2031292.1"/>
    <property type="molecule type" value="Genomic_DNA"/>
</dbReference>
<keyword evidence="26" id="KW-1185">Reference proteome</keyword>
<dbReference type="InterPro" id="IPR006683">
    <property type="entry name" value="Thioestr_dom"/>
</dbReference>
<feature type="domain" description="Thioesterase" evidence="24">
    <location>
        <begin position="108"/>
        <end position="174"/>
    </location>
</feature>
<evidence type="ECO:0000256" key="7">
    <source>
        <dbReference type="ARBA" id="ARBA00022801"/>
    </source>
</evidence>
<protein>
    <recommendedName>
        <fullName evidence="17">Acyl-coenzyme A thioesterase THEM4</fullName>
        <ecNumber evidence="16">3.1.2.2</ecNumber>
    </recommendedName>
    <alternativeName>
        <fullName evidence="18">Thioesterase superfamily member 4</fullName>
    </alternativeName>
</protein>
<keyword evidence="6" id="KW-0053">Apoptosis</keyword>
<comment type="catalytic activity">
    <reaction evidence="19">
        <text>octanoyl-CoA + H2O = octanoate + CoA + H(+)</text>
        <dbReference type="Rhea" id="RHEA:30143"/>
        <dbReference type="ChEBI" id="CHEBI:15377"/>
        <dbReference type="ChEBI" id="CHEBI:15378"/>
        <dbReference type="ChEBI" id="CHEBI:25646"/>
        <dbReference type="ChEBI" id="CHEBI:57287"/>
        <dbReference type="ChEBI" id="CHEBI:57386"/>
    </reaction>
    <physiologicalReaction direction="left-to-right" evidence="19">
        <dbReference type="Rhea" id="RHEA:30144"/>
    </physiologicalReaction>
</comment>
<dbReference type="Gene3D" id="3.10.129.10">
    <property type="entry name" value="Hotdog Thioesterase"/>
    <property type="match status" value="1"/>
</dbReference>